<gene>
    <name evidence="3" type="ORF">MM415A02162_0004</name>
    <name evidence="4" type="ORF">MM415B02872_0004</name>
    <name evidence="2" type="ORF">TM448A04617_0010</name>
</gene>
<dbReference type="PANTHER" id="PTHR21621:SF0">
    <property type="entry name" value="BETA-CITRYLGLUTAMATE SYNTHASE B-RELATED"/>
    <property type="match status" value="1"/>
</dbReference>
<dbReference type="InterPro" id="IPR013651">
    <property type="entry name" value="ATP-grasp_RimK-type"/>
</dbReference>
<evidence type="ECO:0000313" key="3">
    <source>
        <dbReference type="EMBL" id="QJA73900.1"/>
    </source>
</evidence>
<protein>
    <recommendedName>
        <fullName evidence="1">ATP-grasp fold RimK-type domain-containing protein</fullName>
    </recommendedName>
</protein>
<dbReference type="PANTHER" id="PTHR21621">
    <property type="entry name" value="RIBOSOMAL PROTEIN S6 MODIFICATION PROTEIN"/>
    <property type="match status" value="1"/>
</dbReference>
<organism evidence="2">
    <name type="scientific">viral metagenome</name>
    <dbReference type="NCBI Taxonomy" id="1070528"/>
    <lineage>
        <taxon>unclassified sequences</taxon>
        <taxon>metagenomes</taxon>
        <taxon>organismal metagenomes</taxon>
    </lineage>
</organism>
<reference evidence="2" key="1">
    <citation type="submission" date="2020-03" db="EMBL/GenBank/DDBJ databases">
        <title>The deep terrestrial virosphere.</title>
        <authorList>
            <person name="Holmfeldt K."/>
            <person name="Nilsson E."/>
            <person name="Simone D."/>
            <person name="Lopez-Fernandez M."/>
            <person name="Wu X."/>
            <person name="de Brujin I."/>
            <person name="Lundin D."/>
            <person name="Andersson A."/>
            <person name="Bertilsson S."/>
            <person name="Dopson M."/>
        </authorList>
    </citation>
    <scope>NUCLEOTIDE SEQUENCE</scope>
    <source>
        <strain evidence="3">MM415A02162</strain>
        <strain evidence="4">MM415B02872</strain>
        <strain evidence="2">TM448A04617</strain>
    </source>
</reference>
<feature type="domain" description="ATP-grasp fold RimK-type" evidence="1">
    <location>
        <begin position="118"/>
        <end position="280"/>
    </location>
</feature>
<evidence type="ECO:0000313" key="4">
    <source>
        <dbReference type="EMBL" id="QJA87886.1"/>
    </source>
</evidence>
<accession>A0A6H2A479</accession>
<dbReference type="EMBL" id="MT142061">
    <property type="protein sequence ID" value="QJA73900.1"/>
    <property type="molecule type" value="Genomic_DNA"/>
</dbReference>
<dbReference type="Gene3D" id="3.30.470.20">
    <property type="entry name" value="ATP-grasp fold, B domain"/>
    <property type="match status" value="1"/>
</dbReference>
<evidence type="ECO:0000313" key="2">
    <source>
        <dbReference type="EMBL" id="QJA54325.1"/>
    </source>
</evidence>
<dbReference type="GO" id="GO:0005737">
    <property type="term" value="C:cytoplasm"/>
    <property type="evidence" value="ECO:0007669"/>
    <property type="project" value="TreeGrafter"/>
</dbReference>
<sequence length="285" mass="32759">MTKFAMVDNLETEEARKLWEEAQTYYEGTILLKDLSKLLVLLEKDHAPKILYDNVDISDTDIIMVRSSRHHKAAKAVLVRVFENLGANIIDPTERFPVGFASKLLTSISKHKKGCSVSTYLSFSHQSTLNLISYLETDQKLFIKPINGSQSRNVWTLNTLEAFRSYSSNFSYSYREDIIPLFIQKFINIDKEYRMFVVNGKIIASMKKIRKANGNISYKRMRFARMAEFVIEHVSKTGILGVDVCQDIGGNFFIIEANRGPMFHYLEDKTGINISREIFNNLGNR</sequence>
<evidence type="ECO:0000259" key="1">
    <source>
        <dbReference type="Pfam" id="PF08443"/>
    </source>
</evidence>
<dbReference type="GO" id="GO:0016879">
    <property type="term" value="F:ligase activity, forming carbon-nitrogen bonds"/>
    <property type="evidence" value="ECO:0007669"/>
    <property type="project" value="TreeGrafter"/>
</dbReference>
<dbReference type="SUPFAM" id="SSF56059">
    <property type="entry name" value="Glutathione synthetase ATP-binding domain-like"/>
    <property type="match status" value="1"/>
</dbReference>
<dbReference type="EMBL" id="MT142739">
    <property type="protein sequence ID" value="QJA87886.1"/>
    <property type="molecule type" value="Genomic_DNA"/>
</dbReference>
<dbReference type="AlphaFoldDB" id="A0A6H2A479"/>
<name>A0A6H2A479_9ZZZZ</name>
<proteinExistence type="predicted"/>
<dbReference type="Pfam" id="PF08443">
    <property type="entry name" value="RimK"/>
    <property type="match status" value="1"/>
</dbReference>
<dbReference type="EMBL" id="MT144496">
    <property type="protein sequence ID" value="QJA54325.1"/>
    <property type="molecule type" value="Genomic_DNA"/>
</dbReference>